<dbReference type="CDD" id="cd02440">
    <property type="entry name" value="AdoMet_MTases"/>
    <property type="match status" value="1"/>
</dbReference>
<evidence type="ECO:0000259" key="2">
    <source>
        <dbReference type="Pfam" id="PF08241"/>
    </source>
</evidence>
<dbReference type="InterPro" id="IPR013216">
    <property type="entry name" value="Methyltransf_11"/>
</dbReference>
<keyword evidence="3" id="KW-0808">Transferase</keyword>
<dbReference type="Gene3D" id="3.40.50.150">
    <property type="entry name" value="Vaccinia Virus protein VP39"/>
    <property type="match status" value="1"/>
</dbReference>
<proteinExistence type="predicted"/>
<sequence length="275" mass="31511">MKENNKNSISKELEDFYNIASEETRLEKGMGIFEFERIKELIQQHISKPNSTIIDVGGGTGKYSEWLAKNGHKVQLIEPVLKHIKLADKRAKKLKNPFSVTKGIAQKLPYQNESADLVILHGPLYHLQKKEDRIAAILEAKRVLKKDGIILGFAINATASTVVGLMNGMIHANSFFEMCKQELTTGIHNTPKDFPFLLADAYYHKPQQLKEEFLDQDLKFINLFAVEGMIWLDNEYFANMLDKKKSKTLKTLQKLTENDEYLLPFSPHMMISVRK</sequence>
<dbReference type="Proteomes" id="UP000245670">
    <property type="component" value="Unassembled WGS sequence"/>
</dbReference>
<comment type="caution">
    <text evidence="3">The sequence shown here is derived from an EMBL/GenBank/DDBJ whole genome shotgun (WGS) entry which is preliminary data.</text>
</comment>
<dbReference type="RefSeq" id="WP_109405984.1">
    <property type="nucleotide sequence ID" value="NZ_QFFG01000007.1"/>
</dbReference>
<keyword evidence="4" id="KW-1185">Reference proteome</keyword>
<organism evidence="3 4">
    <name type="scientific">Polaribacter aquimarinus</name>
    <dbReference type="NCBI Taxonomy" id="2100726"/>
    <lineage>
        <taxon>Bacteria</taxon>
        <taxon>Pseudomonadati</taxon>
        <taxon>Bacteroidota</taxon>
        <taxon>Flavobacteriia</taxon>
        <taxon>Flavobacteriales</taxon>
        <taxon>Flavobacteriaceae</taxon>
    </lineage>
</organism>
<feature type="transmembrane region" description="Helical" evidence="1">
    <location>
        <begin position="149"/>
        <end position="170"/>
    </location>
</feature>
<evidence type="ECO:0000313" key="4">
    <source>
        <dbReference type="Proteomes" id="UP000245670"/>
    </source>
</evidence>
<dbReference type="Pfam" id="PF08241">
    <property type="entry name" value="Methyltransf_11"/>
    <property type="match status" value="1"/>
</dbReference>
<accession>A0A2U2J770</accession>
<keyword evidence="1" id="KW-1133">Transmembrane helix</keyword>
<evidence type="ECO:0000256" key="1">
    <source>
        <dbReference type="SAM" id="Phobius"/>
    </source>
</evidence>
<dbReference type="OrthoDB" id="9810615at2"/>
<name>A0A2U2J770_9FLAO</name>
<dbReference type="GO" id="GO:0008757">
    <property type="term" value="F:S-adenosylmethionine-dependent methyltransferase activity"/>
    <property type="evidence" value="ECO:0007669"/>
    <property type="project" value="InterPro"/>
</dbReference>
<dbReference type="SUPFAM" id="SSF53335">
    <property type="entry name" value="S-adenosyl-L-methionine-dependent methyltransferases"/>
    <property type="match status" value="1"/>
</dbReference>
<keyword evidence="1" id="KW-0472">Membrane</keyword>
<gene>
    <name evidence="3" type="ORF">DIS07_14480</name>
</gene>
<feature type="domain" description="Methyltransferase type 11" evidence="2">
    <location>
        <begin position="54"/>
        <end position="151"/>
    </location>
</feature>
<dbReference type="AlphaFoldDB" id="A0A2U2J770"/>
<keyword evidence="1" id="KW-0812">Transmembrane</keyword>
<protein>
    <submittedName>
        <fullName evidence="3">SAM-dependent methyltransferase</fullName>
    </submittedName>
</protein>
<evidence type="ECO:0000313" key="3">
    <source>
        <dbReference type="EMBL" id="PWG04167.1"/>
    </source>
</evidence>
<dbReference type="EMBL" id="QFFG01000007">
    <property type="protein sequence ID" value="PWG04167.1"/>
    <property type="molecule type" value="Genomic_DNA"/>
</dbReference>
<keyword evidence="3" id="KW-0489">Methyltransferase</keyword>
<dbReference type="InterPro" id="IPR029063">
    <property type="entry name" value="SAM-dependent_MTases_sf"/>
</dbReference>
<dbReference type="GO" id="GO:0032259">
    <property type="term" value="P:methylation"/>
    <property type="evidence" value="ECO:0007669"/>
    <property type="project" value="UniProtKB-KW"/>
</dbReference>
<reference evidence="3 4" key="1">
    <citation type="submission" date="2018-05" db="EMBL/GenBank/DDBJ databases">
        <title>Polaribacter aquimarinus sp. nov., isolated from sediment in a sediment of sea.</title>
        <authorList>
            <person name="Lu D."/>
        </authorList>
    </citation>
    <scope>NUCLEOTIDE SEQUENCE [LARGE SCALE GENOMIC DNA]</scope>
    <source>
        <strain evidence="3 4">ZY113</strain>
    </source>
</reference>